<dbReference type="InterPro" id="IPR012337">
    <property type="entry name" value="RNaseH-like_sf"/>
</dbReference>
<accession>A0A2H3CJS4</accession>
<gene>
    <name evidence="1" type="ORF">ARMGADRAFT_947920</name>
</gene>
<organism evidence="1 2">
    <name type="scientific">Armillaria gallica</name>
    <name type="common">Bulbous honey fungus</name>
    <name type="synonym">Armillaria bulbosa</name>
    <dbReference type="NCBI Taxonomy" id="47427"/>
    <lineage>
        <taxon>Eukaryota</taxon>
        <taxon>Fungi</taxon>
        <taxon>Dikarya</taxon>
        <taxon>Basidiomycota</taxon>
        <taxon>Agaricomycotina</taxon>
        <taxon>Agaricomycetes</taxon>
        <taxon>Agaricomycetidae</taxon>
        <taxon>Agaricales</taxon>
        <taxon>Marasmiineae</taxon>
        <taxon>Physalacriaceae</taxon>
        <taxon>Armillaria</taxon>
    </lineage>
</organism>
<dbReference type="SUPFAM" id="SSF53098">
    <property type="entry name" value="Ribonuclease H-like"/>
    <property type="match status" value="1"/>
</dbReference>
<proteinExistence type="predicted"/>
<protein>
    <submittedName>
        <fullName evidence="1">Uncharacterized protein</fullName>
    </submittedName>
</protein>
<dbReference type="AlphaFoldDB" id="A0A2H3CJS4"/>
<dbReference type="Proteomes" id="UP000217790">
    <property type="component" value="Unassembled WGS sequence"/>
</dbReference>
<dbReference type="InParanoid" id="A0A2H3CJS4"/>
<dbReference type="EMBL" id="KZ293727">
    <property type="protein sequence ID" value="PBK81604.1"/>
    <property type="molecule type" value="Genomic_DNA"/>
</dbReference>
<sequence length="146" mass="17098">LKCFLLRDEEWEVLMQLQPILEIFLKATECISCSVVPLLHEVIPTMDSIMKKLEKYLEDATLYPAVHAGVACSLAITNKYYSKTNESIMWKTAMIMHPRYKLSYFQQQGWLREWIMTAEESAWETWITYYLLTVSELPNTDIVVHG</sequence>
<dbReference type="OMA" id="SAWETWI"/>
<name>A0A2H3CJS4_ARMGA</name>
<feature type="non-terminal residue" evidence="1">
    <location>
        <position position="1"/>
    </location>
</feature>
<dbReference type="OrthoDB" id="3359487at2759"/>
<keyword evidence="2" id="KW-1185">Reference proteome</keyword>
<reference evidence="2" key="1">
    <citation type="journal article" date="2017" name="Nat. Ecol. Evol.">
        <title>Genome expansion and lineage-specific genetic innovations in the forest pathogenic fungi Armillaria.</title>
        <authorList>
            <person name="Sipos G."/>
            <person name="Prasanna A.N."/>
            <person name="Walter M.C."/>
            <person name="O'Connor E."/>
            <person name="Balint B."/>
            <person name="Krizsan K."/>
            <person name="Kiss B."/>
            <person name="Hess J."/>
            <person name="Varga T."/>
            <person name="Slot J."/>
            <person name="Riley R."/>
            <person name="Boka B."/>
            <person name="Rigling D."/>
            <person name="Barry K."/>
            <person name="Lee J."/>
            <person name="Mihaltcheva S."/>
            <person name="LaButti K."/>
            <person name="Lipzen A."/>
            <person name="Waldron R."/>
            <person name="Moloney N.M."/>
            <person name="Sperisen C."/>
            <person name="Kredics L."/>
            <person name="Vagvoelgyi C."/>
            <person name="Patrignani A."/>
            <person name="Fitzpatrick D."/>
            <person name="Nagy I."/>
            <person name="Doyle S."/>
            <person name="Anderson J.B."/>
            <person name="Grigoriev I.V."/>
            <person name="Gueldener U."/>
            <person name="Muensterkoetter M."/>
            <person name="Nagy L.G."/>
        </authorList>
    </citation>
    <scope>NUCLEOTIDE SEQUENCE [LARGE SCALE GENOMIC DNA]</scope>
    <source>
        <strain evidence="2">Ar21-2</strain>
    </source>
</reference>
<evidence type="ECO:0000313" key="2">
    <source>
        <dbReference type="Proteomes" id="UP000217790"/>
    </source>
</evidence>
<evidence type="ECO:0000313" key="1">
    <source>
        <dbReference type="EMBL" id="PBK81604.1"/>
    </source>
</evidence>